<dbReference type="AlphaFoldDB" id="A0A2V0PJ86"/>
<dbReference type="NCBIfam" id="NF040713">
    <property type="entry name" value="ZapE"/>
    <property type="match status" value="1"/>
</dbReference>
<dbReference type="GO" id="GO:0016887">
    <property type="term" value="F:ATP hydrolysis activity"/>
    <property type="evidence" value="ECO:0007669"/>
    <property type="project" value="InterPro"/>
</dbReference>
<feature type="region of interest" description="Disordered" evidence="4">
    <location>
        <begin position="337"/>
        <end position="383"/>
    </location>
</feature>
<dbReference type="InterPro" id="IPR027417">
    <property type="entry name" value="P-loop_NTPase"/>
</dbReference>
<keyword evidence="2" id="KW-0547">Nucleotide-binding</keyword>
<dbReference type="OrthoDB" id="548867at2759"/>
<dbReference type="Pfam" id="PF03969">
    <property type="entry name" value="AFG1_ATPase"/>
    <property type="match status" value="2"/>
</dbReference>
<protein>
    <recommendedName>
        <fullName evidence="7">AFG1-like ATPase</fullName>
    </recommendedName>
</protein>
<evidence type="ECO:0000256" key="2">
    <source>
        <dbReference type="ARBA" id="ARBA00022741"/>
    </source>
</evidence>
<dbReference type="PANTHER" id="PTHR12169:SF29">
    <property type="entry name" value="AFG1-LIKE ATPASE FAMILY PROTEIN"/>
    <property type="match status" value="1"/>
</dbReference>
<keyword evidence="6" id="KW-1185">Reference proteome</keyword>
<dbReference type="PANTHER" id="PTHR12169">
    <property type="entry name" value="ATPASE N2B"/>
    <property type="match status" value="1"/>
</dbReference>
<name>A0A2V0PJ86_9CHLO</name>
<keyword evidence="3" id="KW-0067">ATP-binding</keyword>
<dbReference type="GO" id="GO:0005739">
    <property type="term" value="C:mitochondrion"/>
    <property type="evidence" value="ECO:0007669"/>
    <property type="project" value="TreeGrafter"/>
</dbReference>
<feature type="compositionally biased region" description="Low complexity" evidence="4">
    <location>
        <begin position="502"/>
        <end position="519"/>
    </location>
</feature>
<feature type="compositionally biased region" description="Gly residues" evidence="4">
    <location>
        <begin position="520"/>
        <end position="536"/>
    </location>
</feature>
<sequence>MMLRGRGAALPVLRRCARRHSTSALGEGEEAGGVGLWPAYARLLREGRIQPDASQLEAAQALHLAQRALPAAAAPGGGAAPADGGGAPPAVRGVYLWGPVGSGKTMLMDLFASTLPPPARCQRWHLHALLTHVHERGHALRQALPKVVVQSRLGLPVYRYALPEEDPLLVIASELAASCSLLAVDELAIADVADALTLGRLFEGVAARGTWLAFTSNRPVRDLYKGGINRRFFRDGFMRLCDEHLLQIKVAGGRDWRTAAGSQTASEASGGGGDGSSGGGGGAGGTCYVGPGADARLRELWRARVARGGAAEAEAALRVKFGREVWVQRALLARPTGGRLQQPQQQQQAGEQQQQVGQQQQQQQEQHEPLRQGPPPPQQERQQPRLEAAYFTFPQLCGPHGLRRGVDAGGPLSAVDALALSDSGLGEVFLEGVPALGPARRDEARRLVTLVDLFYDRGVTLHLSCEAPPGELFHPLLSAALARGVDPNLGRATPLPLERLRAAASEAASPQAEPAPRGLVDGGGGGGSGGGRGGGEAQAAGAARGRDWGAADAREERRVGSYAEPALVAEEVLAYTRAASRLGEMARAAGG</sequence>
<reference evidence="5 6" key="1">
    <citation type="journal article" date="2018" name="Sci. Rep.">
        <title>Raphidocelis subcapitata (=Pseudokirchneriella subcapitata) provides an insight into genome evolution and environmental adaptations in the Sphaeropleales.</title>
        <authorList>
            <person name="Suzuki S."/>
            <person name="Yamaguchi H."/>
            <person name="Nakajima N."/>
            <person name="Kawachi M."/>
        </authorList>
    </citation>
    <scope>NUCLEOTIDE SEQUENCE [LARGE SCALE GENOMIC DNA]</scope>
    <source>
        <strain evidence="5 6">NIES-35</strain>
    </source>
</reference>
<accession>A0A2V0PJ86</accession>
<gene>
    <name evidence="5" type="ORF">Rsub_11024</name>
</gene>
<feature type="compositionally biased region" description="Basic and acidic residues" evidence="4">
    <location>
        <begin position="544"/>
        <end position="559"/>
    </location>
</feature>
<feature type="compositionally biased region" description="Low complexity" evidence="4">
    <location>
        <begin position="341"/>
        <end position="364"/>
    </location>
</feature>
<dbReference type="InParanoid" id="A0A2V0PJ86"/>
<dbReference type="EMBL" id="BDRX01000097">
    <property type="protein sequence ID" value="GBF97377.1"/>
    <property type="molecule type" value="Genomic_DNA"/>
</dbReference>
<dbReference type="InterPro" id="IPR005654">
    <property type="entry name" value="ATPase_AFG1-like"/>
</dbReference>
<dbReference type="Gene3D" id="3.40.50.300">
    <property type="entry name" value="P-loop containing nucleotide triphosphate hydrolases"/>
    <property type="match status" value="1"/>
</dbReference>
<feature type="region of interest" description="Disordered" evidence="4">
    <location>
        <begin position="502"/>
        <end position="559"/>
    </location>
</feature>
<evidence type="ECO:0000256" key="4">
    <source>
        <dbReference type="SAM" id="MobiDB-lite"/>
    </source>
</evidence>
<evidence type="ECO:0000256" key="1">
    <source>
        <dbReference type="ARBA" id="ARBA00010322"/>
    </source>
</evidence>
<comment type="caution">
    <text evidence="5">The sequence shown here is derived from an EMBL/GenBank/DDBJ whole genome shotgun (WGS) entry which is preliminary data.</text>
</comment>
<evidence type="ECO:0008006" key="7">
    <source>
        <dbReference type="Google" id="ProtNLM"/>
    </source>
</evidence>
<dbReference type="GO" id="GO:0005524">
    <property type="term" value="F:ATP binding"/>
    <property type="evidence" value="ECO:0007669"/>
    <property type="project" value="UniProtKB-KW"/>
</dbReference>
<dbReference type="SUPFAM" id="SSF52540">
    <property type="entry name" value="P-loop containing nucleoside triphosphate hydrolases"/>
    <property type="match status" value="1"/>
</dbReference>
<evidence type="ECO:0000313" key="5">
    <source>
        <dbReference type="EMBL" id="GBF97377.1"/>
    </source>
</evidence>
<organism evidence="5 6">
    <name type="scientific">Raphidocelis subcapitata</name>
    <dbReference type="NCBI Taxonomy" id="307507"/>
    <lineage>
        <taxon>Eukaryota</taxon>
        <taxon>Viridiplantae</taxon>
        <taxon>Chlorophyta</taxon>
        <taxon>core chlorophytes</taxon>
        <taxon>Chlorophyceae</taxon>
        <taxon>CS clade</taxon>
        <taxon>Sphaeropleales</taxon>
        <taxon>Selenastraceae</taxon>
        <taxon>Raphidocelis</taxon>
    </lineage>
</organism>
<evidence type="ECO:0000313" key="6">
    <source>
        <dbReference type="Proteomes" id="UP000247498"/>
    </source>
</evidence>
<comment type="similarity">
    <text evidence="1">Belongs to the AFG1 ATPase family.</text>
</comment>
<dbReference type="Proteomes" id="UP000247498">
    <property type="component" value="Unassembled WGS sequence"/>
</dbReference>
<evidence type="ECO:0000256" key="3">
    <source>
        <dbReference type="ARBA" id="ARBA00022840"/>
    </source>
</evidence>
<proteinExistence type="inferred from homology"/>